<dbReference type="Proteomes" id="UP000321085">
    <property type="component" value="Unassembled WGS sequence"/>
</dbReference>
<dbReference type="Pfam" id="PF22381">
    <property type="entry name" value="Staph_reg_Sar_Rot"/>
    <property type="match status" value="1"/>
</dbReference>
<dbReference type="PANTHER" id="PTHR33164">
    <property type="entry name" value="TRANSCRIPTIONAL REGULATOR, MARR FAMILY"/>
    <property type="match status" value="1"/>
</dbReference>
<comment type="subcellular location">
    <subcellularLocation>
        <location evidence="1">Cytoplasm</location>
    </subcellularLocation>
</comment>
<proteinExistence type="predicted"/>
<gene>
    <name evidence="8" type="ORF">MAE02_25070</name>
</gene>
<dbReference type="Gene3D" id="1.10.10.10">
    <property type="entry name" value="Winged helix-like DNA-binding domain superfamily/Winged helix DNA-binding domain"/>
    <property type="match status" value="1"/>
</dbReference>
<dbReference type="GO" id="GO:0006950">
    <property type="term" value="P:response to stress"/>
    <property type="evidence" value="ECO:0007669"/>
    <property type="project" value="TreeGrafter"/>
</dbReference>
<dbReference type="OrthoDB" id="9806864at2"/>
<evidence type="ECO:0000256" key="5">
    <source>
        <dbReference type="ARBA" id="ARBA00023163"/>
    </source>
</evidence>
<evidence type="ECO:0000256" key="4">
    <source>
        <dbReference type="ARBA" id="ARBA00023125"/>
    </source>
</evidence>
<dbReference type="PANTHER" id="PTHR33164:SF5">
    <property type="entry name" value="ORGANIC HYDROPEROXIDE RESISTANCE TRANSCRIPTIONAL REGULATOR"/>
    <property type="match status" value="1"/>
</dbReference>
<dbReference type="InterPro" id="IPR055166">
    <property type="entry name" value="Transc_reg_Sar_Rot_HTH"/>
</dbReference>
<accession>A0A512BS94</accession>
<dbReference type="InterPro" id="IPR039422">
    <property type="entry name" value="MarR/SlyA-like"/>
</dbReference>
<evidence type="ECO:0000256" key="6">
    <source>
        <dbReference type="SAM" id="MobiDB-lite"/>
    </source>
</evidence>
<dbReference type="SUPFAM" id="SSF46785">
    <property type="entry name" value="Winged helix' DNA-binding domain"/>
    <property type="match status" value="1"/>
</dbReference>
<dbReference type="FunFam" id="1.10.10.10:FF:000163">
    <property type="entry name" value="MarR family transcriptional regulator"/>
    <property type="match status" value="1"/>
</dbReference>
<evidence type="ECO:0000313" key="9">
    <source>
        <dbReference type="Proteomes" id="UP000321085"/>
    </source>
</evidence>
<reference evidence="8 9" key="1">
    <citation type="submission" date="2019-07" db="EMBL/GenBank/DDBJ databases">
        <title>Whole genome shotgun sequence of Microvirga aerophila NBRC 106136.</title>
        <authorList>
            <person name="Hosoyama A."/>
            <person name="Uohara A."/>
            <person name="Ohji S."/>
            <person name="Ichikawa N."/>
        </authorList>
    </citation>
    <scope>NUCLEOTIDE SEQUENCE [LARGE SCALE GENOMIC DNA]</scope>
    <source>
        <strain evidence="8 9">NBRC 106136</strain>
    </source>
</reference>
<organism evidence="8 9">
    <name type="scientific">Microvirga aerophila</name>
    <dbReference type="NCBI Taxonomy" id="670291"/>
    <lineage>
        <taxon>Bacteria</taxon>
        <taxon>Pseudomonadati</taxon>
        <taxon>Pseudomonadota</taxon>
        <taxon>Alphaproteobacteria</taxon>
        <taxon>Hyphomicrobiales</taxon>
        <taxon>Methylobacteriaceae</taxon>
        <taxon>Microvirga</taxon>
    </lineage>
</organism>
<dbReference type="EMBL" id="BJYU01000030">
    <property type="protein sequence ID" value="GEO14811.1"/>
    <property type="molecule type" value="Genomic_DNA"/>
</dbReference>
<dbReference type="InterPro" id="IPR000835">
    <property type="entry name" value="HTH_MarR-typ"/>
</dbReference>
<keyword evidence="4" id="KW-0238">DNA-binding</keyword>
<keyword evidence="2" id="KW-0963">Cytoplasm</keyword>
<evidence type="ECO:0000256" key="3">
    <source>
        <dbReference type="ARBA" id="ARBA00023015"/>
    </source>
</evidence>
<sequence>MNKHSNFYPKGPSIKPETGMAPKKPDTLSSEALRLSKQLCFATYAASHAFSRFYKPLLEPFGLTYPQYLVLLVLWENDNLTVKDIGRQLYLDSGTLTPLLKRLEAGGIVKRSRDMEDERQVRISLTAKGHALQKPVSEAYPRVVCGTGLKAKEFDALREQLEKMRQSLNGSNP</sequence>
<dbReference type="SMART" id="SM00347">
    <property type="entry name" value="HTH_MARR"/>
    <property type="match status" value="1"/>
</dbReference>
<dbReference type="GO" id="GO:0005737">
    <property type="term" value="C:cytoplasm"/>
    <property type="evidence" value="ECO:0007669"/>
    <property type="project" value="UniProtKB-SubCell"/>
</dbReference>
<keyword evidence="3" id="KW-0805">Transcription regulation</keyword>
<feature type="region of interest" description="Disordered" evidence="6">
    <location>
        <begin position="1"/>
        <end position="26"/>
    </location>
</feature>
<evidence type="ECO:0000313" key="8">
    <source>
        <dbReference type="EMBL" id="GEO14811.1"/>
    </source>
</evidence>
<dbReference type="GO" id="GO:0003700">
    <property type="term" value="F:DNA-binding transcription factor activity"/>
    <property type="evidence" value="ECO:0007669"/>
    <property type="project" value="InterPro"/>
</dbReference>
<evidence type="ECO:0000256" key="2">
    <source>
        <dbReference type="ARBA" id="ARBA00022490"/>
    </source>
</evidence>
<dbReference type="InterPro" id="IPR036388">
    <property type="entry name" value="WH-like_DNA-bd_sf"/>
</dbReference>
<keyword evidence="9" id="KW-1185">Reference proteome</keyword>
<protein>
    <submittedName>
        <fullName evidence="8">Transcriptional regulator</fullName>
    </submittedName>
</protein>
<dbReference type="PRINTS" id="PR00598">
    <property type="entry name" value="HTHMARR"/>
</dbReference>
<dbReference type="PROSITE" id="PS50995">
    <property type="entry name" value="HTH_MARR_2"/>
    <property type="match status" value="1"/>
</dbReference>
<feature type="domain" description="HTH marR-type" evidence="7">
    <location>
        <begin position="36"/>
        <end position="166"/>
    </location>
</feature>
<evidence type="ECO:0000259" key="7">
    <source>
        <dbReference type="PROSITE" id="PS50995"/>
    </source>
</evidence>
<dbReference type="GO" id="GO:0003677">
    <property type="term" value="F:DNA binding"/>
    <property type="evidence" value="ECO:0007669"/>
    <property type="project" value="UniProtKB-KW"/>
</dbReference>
<name>A0A512BS94_9HYPH</name>
<evidence type="ECO:0000256" key="1">
    <source>
        <dbReference type="ARBA" id="ARBA00004496"/>
    </source>
</evidence>
<dbReference type="InterPro" id="IPR036390">
    <property type="entry name" value="WH_DNA-bd_sf"/>
</dbReference>
<keyword evidence="5" id="KW-0804">Transcription</keyword>
<comment type="caution">
    <text evidence="8">The sequence shown here is derived from an EMBL/GenBank/DDBJ whole genome shotgun (WGS) entry which is preliminary data.</text>
</comment>
<dbReference type="AlphaFoldDB" id="A0A512BS94"/>